<dbReference type="PANTHER" id="PTHR43774">
    <property type="entry name" value="PEPTIDE METHIONINE SULFOXIDE REDUCTASE"/>
    <property type="match status" value="1"/>
</dbReference>
<evidence type="ECO:0000256" key="3">
    <source>
        <dbReference type="ARBA" id="ARBA00023002"/>
    </source>
</evidence>
<sequence length="205" mass="22932">MMFRWSMLVFISALVFTAAKGVSSSFWTSFSPADDQPATEPNYVEGADRGKPSEYASFAGGCFWGMEQSFRDQFGTKLKSTSVGYMGGSKANPTYTEVSTGTTGHAETVQIEFFPDKVSYAQLCKFFFTKAHDPTTKNQQGPDVGSQYRSVIFVHSDEQRKTAEEAKGEAQKEYSSPIVTEIVSAKHGDFWRAEKYHQLWGYKTH</sequence>
<keyword evidence="8" id="KW-1185">Reference proteome</keyword>
<protein>
    <recommendedName>
        <fullName evidence="2">peptide-methionine (S)-S-oxide reductase</fullName>
        <ecNumber evidence="2">1.8.4.11</ecNumber>
    </recommendedName>
    <alternativeName>
        <fullName evidence="4">Peptide-methionine (S)-S-oxide reductase</fullName>
    </alternativeName>
</protein>
<dbReference type="SUPFAM" id="SSF55068">
    <property type="entry name" value="Peptide methionine sulfoxide reductase"/>
    <property type="match status" value="1"/>
</dbReference>
<dbReference type="PhylomeDB" id="A0A0G4FT27"/>
<dbReference type="OrthoDB" id="77405at2759"/>
<dbReference type="Pfam" id="PF01625">
    <property type="entry name" value="PMSR"/>
    <property type="match status" value="1"/>
</dbReference>
<evidence type="ECO:0000256" key="2">
    <source>
        <dbReference type="ARBA" id="ARBA00012502"/>
    </source>
</evidence>
<feature type="domain" description="Peptide methionine sulphoxide reductase MsrA" evidence="6">
    <location>
        <begin position="56"/>
        <end position="200"/>
    </location>
</feature>
<gene>
    <name evidence="7" type="ORF">Vbra_16045</name>
</gene>
<dbReference type="AlphaFoldDB" id="A0A0G4FT27"/>
<evidence type="ECO:0000256" key="1">
    <source>
        <dbReference type="ARBA" id="ARBA00005591"/>
    </source>
</evidence>
<feature type="signal peptide" evidence="5">
    <location>
        <begin position="1"/>
        <end position="21"/>
    </location>
</feature>
<dbReference type="InterPro" id="IPR002569">
    <property type="entry name" value="Met_Sox_Rdtase_MsrA_dom"/>
</dbReference>
<dbReference type="NCBIfam" id="TIGR00401">
    <property type="entry name" value="msrA"/>
    <property type="match status" value="1"/>
</dbReference>
<dbReference type="STRING" id="1169540.A0A0G4FT27"/>
<keyword evidence="3" id="KW-0560">Oxidoreductase</keyword>
<dbReference type="Gene3D" id="3.30.1060.10">
    <property type="entry name" value="Peptide methionine sulphoxide reductase MsrA"/>
    <property type="match status" value="1"/>
</dbReference>
<dbReference type="InterPro" id="IPR036509">
    <property type="entry name" value="Met_Sox_Rdtase_MsrA_sf"/>
</dbReference>
<dbReference type="GO" id="GO:0008113">
    <property type="term" value="F:peptide-methionine (S)-S-oxide reductase activity"/>
    <property type="evidence" value="ECO:0007669"/>
    <property type="project" value="UniProtKB-EC"/>
</dbReference>
<reference evidence="7 8" key="1">
    <citation type="submission" date="2014-11" db="EMBL/GenBank/DDBJ databases">
        <authorList>
            <person name="Zhu J."/>
            <person name="Qi W."/>
            <person name="Song R."/>
        </authorList>
    </citation>
    <scope>NUCLEOTIDE SEQUENCE [LARGE SCALE GENOMIC DNA]</scope>
</reference>
<dbReference type="Proteomes" id="UP000041254">
    <property type="component" value="Unassembled WGS sequence"/>
</dbReference>
<dbReference type="EC" id="1.8.4.11" evidence="2"/>
<organism evidence="7 8">
    <name type="scientific">Vitrella brassicaformis (strain CCMP3155)</name>
    <dbReference type="NCBI Taxonomy" id="1169540"/>
    <lineage>
        <taxon>Eukaryota</taxon>
        <taxon>Sar</taxon>
        <taxon>Alveolata</taxon>
        <taxon>Colpodellida</taxon>
        <taxon>Vitrellaceae</taxon>
        <taxon>Vitrella</taxon>
    </lineage>
</organism>
<dbReference type="HAMAP" id="MF_01401">
    <property type="entry name" value="MsrA"/>
    <property type="match status" value="1"/>
</dbReference>
<dbReference type="OMA" id="FWCLEHD"/>
<dbReference type="InParanoid" id="A0A0G4FT27"/>
<evidence type="ECO:0000259" key="6">
    <source>
        <dbReference type="Pfam" id="PF01625"/>
    </source>
</evidence>
<evidence type="ECO:0000313" key="7">
    <source>
        <dbReference type="EMBL" id="CEM17512.1"/>
    </source>
</evidence>
<dbReference type="PANTHER" id="PTHR43774:SF1">
    <property type="entry name" value="PEPTIDE METHIONINE SULFOXIDE REDUCTASE MSRA 2"/>
    <property type="match status" value="1"/>
</dbReference>
<name>A0A0G4FT27_VITBC</name>
<feature type="chain" id="PRO_5005189236" description="peptide-methionine (S)-S-oxide reductase" evidence="5">
    <location>
        <begin position="22"/>
        <end position="205"/>
    </location>
</feature>
<evidence type="ECO:0000313" key="8">
    <source>
        <dbReference type="Proteomes" id="UP000041254"/>
    </source>
</evidence>
<evidence type="ECO:0000256" key="5">
    <source>
        <dbReference type="SAM" id="SignalP"/>
    </source>
</evidence>
<evidence type="ECO:0000256" key="4">
    <source>
        <dbReference type="ARBA" id="ARBA00030643"/>
    </source>
</evidence>
<dbReference type="VEuPathDB" id="CryptoDB:Vbra_16045"/>
<accession>A0A0G4FT27</accession>
<proteinExistence type="inferred from homology"/>
<comment type="similarity">
    <text evidence="1">Belongs to the MsrA Met sulfoxide reductase family.</text>
</comment>
<keyword evidence="5" id="KW-0732">Signal</keyword>
<dbReference type="EMBL" id="CDMY01000489">
    <property type="protein sequence ID" value="CEM17512.1"/>
    <property type="molecule type" value="Genomic_DNA"/>
</dbReference>